<proteinExistence type="predicted"/>
<gene>
    <name evidence="2" type="ORF">TM448B02137_0011</name>
</gene>
<dbReference type="AlphaFoldDB" id="A0A6M3XSL6"/>
<keyword evidence="1" id="KW-1133">Transmembrane helix</keyword>
<keyword evidence="1" id="KW-0472">Membrane</keyword>
<accession>A0A6M3XSL6</accession>
<feature type="transmembrane region" description="Helical" evidence="1">
    <location>
        <begin position="29"/>
        <end position="47"/>
    </location>
</feature>
<keyword evidence="1" id="KW-0812">Transmembrane</keyword>
<sequence length="49" mass="5141">MNSLQALGLFISIVGISIEIMMVNTGSDIMVYLSVLIIIAGGAMLLLNS</sequence>
<name>A0A6M3XSL6_9ZZZZ</name>
<evidence type="ECO:0000313" key="2">
    <source>
        <dbReference type="EMBL" id="QJI00852.1"/>
    </source>
</evidence>
<dbReference type="EMBL" id="MT144880">
    <property type="protein sequence ID" value="QJI00852.1"/>
    <property type="molecule type" value="Genomic_DNA"/>
</dbReference>
<reference evidence="2" key="1">
    <citation type="submission" date="2020-03" db="EMBL/GenBank/DDBJ databases">
        <title>The deep terrestrial virosphere.</title>
        <authorList>
            <person name="Holmfeldt K."/>
            <person name="Nilsson E."/>
            <person name="Simone D."/>
            <person name="Lopez-Fernandez M."/>
            <person name="Wu X."/>
            <person name="de Brujin I."/>
            <person name="Lundin D."/>
            <person name="Andersson A."/>
            <person name="Bertilsson S."/>
            <person name="Dopson M."/>
        </authorList>
    </citation>
    <scope>NUCLEOTIDE SEQUENCE</scope>
    <source>
        <strain evidence="2">TM448B02137</strain>
    </source>
</reference>
<protein>
    <submittedName>
        <fullName evidence="2">Uncharacterized protein</fullName>
    </submittedName>
</protein>
<feature type="transmembrane region" description="Helical" evidence="1">
    <location>
        <begin position="7"/>
        <end position="23"/>
    </location>
</feature>
<organism evidence="2">
    <name type="scientific">viral metagenome</name>
    <dbReference type="NCBI Taxonomy" id="1070528"/>
    <lineage>
        <taxon>unclassified sequences</taxon>
        <taxon>metagenomes</taxon>
        <taxon>organismal metagenomes</taxon>
    </lineage>
</organism>
<evidence type="ECO:0000256" key="1">
    <source>
        <dbReference type="SAM" id="Phobius"/>
    </source>
</evidence>